<feature type="transmembrane region" description="Helical" evidence="6">
    <location>
        <begin position="126"/>
        <end position="146"/>
    </location>
</feature>
<feature type="transmembrane region" description="Helical" evidence="6">
    <location>
        <begin position="90"/>
        <end position="114"/>
    </location>
</feature>
<evidence type="ECO:0000256" key="2">
    <source>
        <dbReference type="ARBA" id="ARBA00022475"/>
    </source>
</evidence>
<reference evidence="9" key="1">
    <citation type="submission" date="2019-02" db="EMBL/GenBank/DDBJ databases">
        <title>Draft genome sequence of Enterococcus sp. Gos25-1.</title>
        <authorList>
            <person name="Tanaka N."/>
            <person name="Shiwa Y."/>
            <person name="Fujita N."/>
        </authorList>
    </citation>
    <scope>NUCLEOTIDE SEQUENCE [LARGE SCALE GENOMIC DNA]</scope>
    <source>
        <strain evidence="9">Gos25-1</strain>
    </source>
</reference>
<keyword evidence="3 6" id="KW-0812">Transmembrane</keyword>
<comment type="caution">
    <text evidence="8">The sequence shown here is derived from an EMBL/GenBank/DDBJ whole genome shotgun (WGS) entry which is preliminary data.</text>
</comment>
<dbReference type="Gene3D" id="1.20.120.940">
    <property type="entry name" value="Putative aromatic acid exporter, C-terminal domain"/>
    <property type="match status" value="1"/>
</dbReference>
<evidence type="ECO:0000313" key="9">
    <source>
        <dbReference type="Proteomes" id="UP000290567"/>
    </source>
</evidence>
<dbReference type="InterPro" id="IPR010343">
    <property type="entry name" value="ArAE_1"/>
</dbReference>
<sequence length="334" mass="39211">MKIPTHFDIGNKFLHGIKIGLGSALAMFLAEQMRLEFVSSAGIITLLTITGTKVEAKRLCFHRFLTFFVTILISWLIFECIQKNWVSFGIVIMIIAFFSTCLSLLSTLSVNAVIATHLLIQDRINFLVLKNEFLLLLIGMGIAILVNQIHDHQNQREALDHCLEQTEKSFQKILFKLSCYLKNEVSPTNVWNEICELEKALASFRTFAFQYQQNRLPEIDDYYSKYFEMRTQQCGILHNLHYELKKLRTTNKESEIVAEYFNYIREYLDESNHPVEQLRHLEHLVNNISHDQLPQTQTEFYSKARLYHILMDIQEFLTFKKRFIESINELPKEN</sequence>
<evidence type="ECO:0000256" key="5">
    <source>
        <dbReference type="ARBA" id="ARBA00023136"/>
    </source>
</evidence>
<comment type="subcellular location">
    <subcellularLocation>
        <location evidence="1">Cell membrane</location>
        <topology evidence="1">Multi-pass membrane protein</topology>
    </subcellularLocation>
</comment>
<dbReference type="GO" id="GO:0005886">
    <property type="term" value="C:plasma membrane"/>
    <property type="evidence" value="ECO:0007669"/>
    <property type="project" value="UniProtKB-SubCell"/>
</dbReference>
<evidence type="ECO:0000256" key="1">
    <source>
        <dbReference type="ARBA" id="ARBA00004651"/>
    </source>
</evidence>
<organism evidence="8 9">
    <name type="scientific">Enterococcus florum</name>
    <dbReference type="NCBI Taxonomy" id="2480627"/>
    <lineage>
        <taxon>Bacteria</taxon>
        <taxon>Bacillati</taxon>
        <taxon>Bacillota</taxon>
        <taxon>Bacilli</taxon>
        <taxon>Lactobacillales</taxon>
        <taxon>Enterococcaceae</taxon>
        <taxon>Enterococcus</taxon>
    </lineage>
</organism>
<gene>
    <name evidence="8" type="ORF">NRIC_05270</name>
</gene>
<dbReference type="PANTHER" id="PTHR40064">
    <property type="entry name" value="MEMBRANE PROTEIN-RELATED"/>
    <property type="match status" value="1"/>
</dbReference>
<feature type="transmembrane region" description="Helical" evidence="6">
    <location>
        <begin position="59"/>
        <end position="78"/>
    </location>
</feature>
<evidence type="ECO:0000256" key="6">
    <source>
        <dbReference type="SAM" id="Phobius"/>
    </source>
</evidence>
<feature type="transmembrane region" description="Helical" evidence="6">
    <location>
        <begin position="12"/>
        <end position="29"/>
    </location>
</feature>
<proteinExistence type="predicted"/>
<evidence type="ECO:0000256" key="3">
    <source>
        <dbReference type="ARBA" id="ARBA00022692"/>
    </source>
</evidence>
<dbReference type="InterPro" id="IPR052984">
    <property type="entry name" value="UPF0421"/>
</dbReference>
<dbReference type="Pfam" id="PF11728">
    <property type="entry name" value="ArAE_1_C"/>
    <property type="match status" value="1"/>
</dbReference>
<keyword evidence="5 6" id="KW-0472">Membrane</keyword>
<keyword evidence="4 6" id="KW-1133">Transmembrane helix</keyword>
<name>A0A4P5P5C5_9ENTE</name>
<evidence type="ECO:0000256" key="4">
    <source>
        <dbReference type="ARBA" id="ARBA00022989"/>
    </source>
</evidence>
<dbReference type="Pfam" id="PF06081">
    <property type="entry name" value="ArAE_1"/>
    <property type="match status" value="1"/>
</dbReference>
<dbReference type="PANTHER" id="PTHR40064:SF1">
    <property type="entry name" value="MEMBRANE PROTEIN"/>
    <property type="match status" value="1"/>
</dbReference>
<dbReference type="OrthoDB" id="357521at2"/>
<dbReference type="InterPro" id="IPR038323">
    <property type="entry name" value="ArAE_1_C_sf"/>
</dbReference>
<dbReference type="InterPro" id="IPR021062">
    <property type="entry name" value="ArAE_1_C"/>
</dbReference>
<keyword evidence="2" id="KW-1003">Cell membrane</keyword>
<dbReference type="AlphaFoldDB" id="A0A4P5P5C5"/>
<dbReference type="Proteomes" id="UP000290567">
    <property type="component" value="Unassembled WGS sequence"/>
</dbReference>
<accession>A0A4P5P5C5</accession>
<feature type="transmembrane region" description="Helical" evidence="6">
    <location>
        <begin position="35"/>
        <end position="52"/>
    </location>
</feature>
<evidence type="ECO:0000259" key="7">
    <source>
        <dbReference type="Pfam" id="PF11728"/>
    </source>
</evidence>
<dbReference type="EMBL" id="BJCC01000005">
    <property type="protein sequence ID" value="GCF92636.1"/>
    <property type="molecule type" value="Genomic_DNA"/>
</dbReference>
<evidence type="ECO:0000313" key="8">
    <source>
        <dbReference type="EMBL" id="GCF92636.1"/>
    </source>
</evidence>
<feature type="domain" description="Putative aromatic acid exporter C-terminal" evidence="7">
    <location>
        <begin position="158"/>
        <end position="321"/>
    </location>
</feature>
<dbReference type="RefSeq" id="WP_146621140.1">
    <property type="nucleotide sequence ID" value="NZ_BJCC01000005.1"/>
</dbReference>
<protein>
    <recommendedName>
        <fullName evidence="7">Putative aromatic acid exporter C-terminal domain-containing protein</fullName>
    </recommendedName>
</protein>
<keyword evidence="9" id="KW-1185">Reference proteome</keyword>